<dbReference type="InterPro" id="IPR045864">
    <property type="entry name" value="aa-tRNA-synth_II/BPL/LPL"/>
</dbReference>
<evidence type="ECO:0000313" key="3">
    <source>
        <dbReference type="EMBL" id="KAB2932336.1"/>
    </source>
</evidence>
<feature type="binding site" evidence="1">
    <location>
        <begin position="79"/>
        <end position="81"/>
    </location>
    <ligand>
        <name>L-histidine</name>
        <dbReference type="ChEBI" id="CHEBI:57595"/>
    </ligand>
</feature>
<dbReference type="SUPFAM" id="SSF55681">
    <property type="entry name" value="Class II aaRS and biotin synthetases"/>
    <property type="match status" value="1"/>
</dbReference>
<dbReference type="EMBL" id="WBUI01000009">
    <property type="protein sequence ID" value="KAB2932336.1"/>
    <property type="molecule type" value="Genomic_DNA"/>
</dbReference>
<dbReference type="GO" id="GO:0006427">
    <property type="term" value="P:histidyl-tRNA aminoacylation"/>
    <property type="evidence" value="ECO:0007669"/>
    <property type="project" value="TreeGrafter"/>
</dbReference>
<gene>
    <name evidence="3" type="ORF">F9K24_10435</name>
</gene>
<dbReference type="GO" id="GO:0016757">
    <property type="term" value="F:glycosyltransferase activity"/>
    <property type="evidence" value="ECO:0007669"/>
    <property type="project" value="UniProtKB-KW"/>
</dbReference>
<organism evidence="3 4">
    <name type="scientific">Leptonema illini</name>
    <dbReference type="NCBI Taxonomy" id="183"/>
    <lineage>
        <taxon>Bacteria</taxon>
        <taxon>Pseudomonadati</taxon>
        <taxon>Spirochaetota</taxon>
        <taxon>Spirochaetia</taxon>
        <taxon>Leptospirales</taxon>
        <taxon>Leptospiraceae</taxon>
        <taxon>Leptonema</taxon>
    </lineage>
</organism>
<dbReference type="Proteomes" id="UP000460298">
    <property type="component" value="Unassembled WGS sequence"/>
</dbReference>
<dbReference type="Pfam" id="PF13393">
    <property type="entry name" value="tRNA-synt_His"/>
    <property type="match status" value="1"/>
</dbReference>
<feature type="binding site" evidence="1">
    <location>
        <position position="256"/>
    </location>
    <ligand>
        <name>L-histidine</name>
        <dbReference type="ChEBI" id="CHEBI:57595"/>
    </ligand>
</feature>
<feature type="binding site" evidence="1">
    <location>
        <position position="123"/>
    </location>
    <ligand>
        <name>L-histidine</name>
        <dbReference type="ChEBI" id="CHEBI:57595"/>
    </ligand>
</feature>
<feature type="binding site" evidence="1">
    <location>
        <begin position="260"/>
        <end position="261"/>
    </location>
    <ligand>
        <name>L-histidine</name>
        <dbReference type="ChEBI" id="CHEBI:57595"/>
    </ligand>
</feature>
<dbReference type="AlphaFoldDB" id="A0A833H186"/>
<dbReference type="GO" id="GO:0005737">
    <property type="term" value="C:cytoplasm"/>
    <property type="evidence" value="ECO:0007669"/>
    <property type="project" value="InterPro"/>
</dbReference>
<dbReference type="GO" id="GO:0004821">
    <property type="term" value="F:histidine-tRNA ligase activity"/>
    <property type="evidence" value="ECO:0007669"/>
    <property type="project" value="TreeGrafter"/>
</dbReference>
<feature type="binding site" evidence="1">
    <location>
        <position position="127"/>
    </location>
    <ligand>
        <name>L-histidine</name>
        <dbReference type="ChEBI" id="CHEBI:57595"/>
    </ligand>
</feature>
<evidence type="ECO:0000313" key="4">
    <source>
        <dbReference type="Proteomes" id="UP000460298"/>
    </source>
</evidence>
<reference evidence="3 4" key="1">
    <citation type="submission" date="2019-10" db="EMBL/GenBank/DDBJ databases">
        <title>Extracellular Electron Transfer in a Candidatus Methanoperedens spp. Enrichment Culture.</title>
        <authorList>
            <person name="Berger S."/>
            <person name="Rangel Shaw D."/>
            <person name="Berben T."/>
            <person name="In 'T Zandt M."/>
            <person name="Frank J."/>
            <person name="Reimann J."/>
            <person name="Jetten M.S.M."/>
            <person name="Welte C.U."/>
        </authorList>
    </citation>
    <scope>NUCLEOTIDE SEQUENCE [LARGE SCALE GENOMIC DNA]</scope>
    <source>
        <strain evidence="3">SB12</strain>
    </source>
</reference>
<sequence>MTSLRAVPHGIEYLSIEKTERVNRLREAVSSVFRGDGFQEIIPPLIDYASTFQLADRSHGGDNFEFRDSVGEHLALRSDLTVQTLKAALTGRLGHELPARFFYVQRVLKDCRPGSGQNREILQAGVEWIGYGGEDRFDRLYELACRTLDRLSRPYGFLYGDARFVEILLSFVPGMDRAELADTLYYKDTGRLAELLDRLDIHGERRDLLLESPLLVGGADVIDELRRLCRGFPSLLAIIDQAPEHSELIYDFALVRQLSYYSGPVLEAYLQQSNRRILSGGFYDGLSARFTTQPVPAAGFAVNLNELIHLPDEGLDPLS</sequence>
<name>A0A833H186_9LEPT</name>
<protein>
    <submittedName>
        <fullName evidence="3">ATP phosphoribosyltransferase regulatory subunit</fullName>
    </submittedName>
</protein>
<accession>A0A833H186</accession>
<dbReference type="InterPro" id="IPR004516">
    <property type="entry name" value="HisRS/HisZ"/>
</dbReference>
<dbReference type="PANTHER" id="PTHR43707:SF1">
    <property type="entry name" value="HISTIDINE--TRNA LIGASE, MITOCHONDRIAL-RELATED"/>
    <property type="match status" value="1"/>
</dbReference>
<keyword evidence="3" id="KW-0328">Glycosyltransferase</keyword>
<feature type="domain" description="Class II Histidinyl-tRNA synthetase (HisRS)-like catalytic core" evidence="2">
    <location>
        <begin position="10"/>
        <end position="307"/>
    </location>
</feature>
<comment type="caution">
    <text evidence="3">The sequence shown here is derived from an EMBL/GenBank/DDBJ whole genome shotgun (WGS) entry which is preliminary data.</text>
</comment>
<dbReference type="PIRSF" id="PIRSF001549">
    <property type="entry name" value="His-tRNA_synth"/>
    <property type="match status" value="1"/>
</dbReference>
<evidence type="ECO:0000259" key="2">
    <source>
        <dbReference type="Pfam" id="PF13393"/>
    </source>
</evidence>
<dbReference type="Gene3D" id="3.30.930.10">
    <property type="entry name" value="Bira Bifunctional Protein, Domain 2"/>
    <property type="match status" value="1"/>
</dbReference>
<keyword evidence="3" id="KW-0808">Transferase</keyword>
<dbReference type="PANTHER" id="PTHR43707">
    <property type="entry name" value="HISTIDYL-TRNA SYNTHETASE"/>
    <property type="match status" value="1"/>
</dbReference>
<dbReference type="InterPro" id="IPR041715">
    <property type="entry name" value="HisRS-like_core"/>
</dbReference>
<proteinExistence type="predicted"/>
<evidence type="ECO:0000256" key="1">
    <source>
        <dbReference type="PIRSR" id="PIRSR001549-1"/>
    </source>
</evidence>